<dbReference type="EMBL" id="ML978163">
    <property type="protein sequence ID" value="KAF2034012.1"/>
    <property type="molecule type" value="Genomic_DNA"/>
</dbReference>
<dbReference type="Pfam" id="PF13409">
    <property type="entry name" value="GST_N_2"/>
    <property type="match status" value="1"/>
</dbReference>
<dbReference type="PANTHER" id="PTHR44051">
    <property type="entry name" value="GLUTATHIONE S-TRANSFERASE-RELATED"/>
    <property type="match status" value="1"/>
</dbReference>
<dbReference type="CDD" id="cd03046">
    <property type="entry name" value="GST_N_GTT1_like"/>
    <property type="match status" value="1"/>
</dbReference>
<evidence type="ECO:0000259" key="5">
    <source>
        <dbReference type="PROSITE" id="PS50404"/>
    </source>
</evidence>
<organism evidence="7 8">
    <name type="scientific">Setomelanomma holmii</name>
    <dbReference type="NCBI Taxonomy" id="210430"/>
    <lineage>
        <taxon>Eukaryota</taxon>
        <taxon>Fungi</taxon>
        <taxon>Dikarya</taxon>
        <taxon>Ascomycota</taxon>
        <taxon>Pezizomycotina</taxon>
        <taxon>Dothideomycetes</taxon>
        <taxon>Pleosporomycetidae</taxon>
        <taxon>Pleosporales</taxon>
        <taxon>Pleosporineae</taxon>
        <taxon>Phaeosphaeriaceae</taxon>
        <taxon>Setomelanomma</taxon>
    </lineage>
</organism>
<dbReference type="SFLD" id="SFLDS00019">
    <property type="entry name" value="Glutathione_Transferase_(cytos"/>
    <property type="match status" value="1"/>
</dbReference>
<dbReference type="GO" id="GO:0004602">
    <property type="term" value="F:glutathione peroxidase activity"/>
    <property type="evidence" value="ECO:0007669"/>
    <property type="project" value="UniProtKB-ARBA"/>
</dbReference>
<sequence length="267" mass="30210">MASNNQQGAKITVYWLEKSRGQRAVWLLEELNLEYDIKVFRRNKEFRAGDDLKAVHPLGRSPVIGITPAGSEKEIIVAESETIVDYVTEHFGRQMVPQRYPEGKEGVVGAENEDFMRYRVSVFLMDYAEGSFSTLLMIAMIMMNIKNAPVSFFLKPITRGIAGKVETTFLNPELKKHCDFLEDILSKSSGEFFCGSNISGADIMMHFALEGATQLVPLSETNYPKLYDYMRRMQKRDAYQRAAKRVSEASGDEYVPFSDLKKIAGGE</sequence>
<dbReference type="Gene3D" id="3.40.30.10">
    <property type="entry name" value="Glutaredoxin"/>
    <property type="match status" value="1"/>
</dbReference>
<dbReference type="SUPFAM" id="SSF52833">
    <property type="entry name" value="Thioredoxin-like"/>
    <property type="match status" value="1"/>
</dbReference>
<keyword evidence="8" id="KW-1185">Reference proteome</keyword>
<dbReference type="Gene3D" id="1.20.1050.10">
    <property type="match status" value="1"/>
</dbReference>
<dbReference type="GO" id="GO:0005737">
    <property type="term" value="C:cytoplasm"/>
    <property type="evidence" value="ECO:0007669"/>
    <property type="project" value="UniProtKB-ARBA"/>
</dbReference>
<evidence type="ECO:0000256" key="4">
    <source>
        <dbReference type="ARBA" id="ARBA00047960"/>
    </source>
</evidence>
<evidence type="ECO:0000313" key="7">
    <source>
        <dbReference type="EMBL" id="KAF2034012.1"/>
    </source>
</evidence>
<dbReference type="CDD" id="cd03189">
    <property type="entry name" value="GST_C_GTT1_like"/>
    <property type="match status" value="1"/>
</dbReference>
<dbReference type="PROSITE" id="PS50405">
    <property type="entry name" value="GST_CTER"/>
    <property type="match status" value="1"/>
</dbReference>
<dbReference type="EC" id="2.5.1.18" evidence="2"/>
<feature type="domain" description="GST N-terminal" evidence="5">
    <location>
        <begin position="8"/>
        <end position="95"/>
    </location>
</feature>
<dbReference type="InterPro" id="IPR010987">
    <property type="entry name" value="Glutathione-S-Trfase_C-like"/>
</dbReference>
<dbReference type="GO" id="GO:0004364">
    <property type="term" value="F:glutathione transferase activity"/>
    <property type="evidence" value="ECO:0007669"/>
    <property type="project" value="UniProtKB-EC"/>
</dbReference>
<protein>
    <recommendedName>
        <fullName evidence="2">glutathione transferase</fullName>
        <ecNumber evidence="2">2.5.1.18</ecNumber>
    </recommendedName>
</protein>
<dbReference type="Proteomes" id="UP000799777">
    <property type="component" value="Unassembled WGS sequence"/>
</dbReference>
<dbReference type="Pfam" id="PF14497">
    <property type="entry name" value="GST_C_3"/>
    <property type="match status" value="1"/>
</dbReference>
<feature type="domain" description="GST C-terminal" evidence="6">
    <location>
        <begin position="118"/>
        <end position="257"/>
    </location>
</feature>
<evidence type="ECO:0000259" key="6">
    <source>
        <dbReference type="PROSITE" id="PS50405"/>
    </source>
</evidence>
<dbReference type="InterPro" id="IPR036282">
    <property type="entry name" value="Glutathione-S-Trfase_C_sf"/>
</dbReference>
<dbReference type="InterPro" id="IPR004046">
    <property type="entry name" value="GST_C"/>
</dbReference>
<dbReference type="FunFam" id="3.40.30.10:FF:000156">
    <property type="entry name" value="Glutathione S-transferase 1"/>
    <property type="match status" value="1"/>
</dbReference>
<reference evidence="7" key="1">
    <citation type="journal article" date="2020" name="Stud. Mycol.">
        <title>101 Dothideomycetes genomes: a test case for predicting lifestyles and emergence of pathogens.</title>
        <authorList>
            <person name="Haridas S."/>
            <person name="Albert R."/>
            <person name="Binder M."/>
            <person name="Bloem J."/>
            <person name="Labutti K."/>
            <person name="Salamov A."/>
            <person name="Andreopoulos B."/>
            <person name="Baker S."/>
            <person name="Barry K."/>
            <person name="Bills G."/>
            <person name="Bluhm B."/>
            <person name="Cannon C."/>
            <person name="Castanera R."/>
            <person name="Culley D."/>
            <person name="Daum C."/>
            <person name="Ezra D."/>
            <person name="Gonzalez J."/>
            <person name="Henrissat B."/>
            <person name="Kuo A."/>
            <person name="Liang C."/>
            <person name="Lipzen A."/>
            <person name="Lutzoni F."/>
            <person name="Magnuson J."/>
            <person name="Mondo S."/>
            <person name="Nolan M."/>
            <person name="Ohm R."/>
            <person name="Pangilinan J."/>
            <person name="Park H.-J."/>
            <person name="Ramirez L."/>
            <person name="Alfaro M."/>
            <person name="Sun H."/>
            <person name="Tritt A."/>
            <person name="Yoshinaga Y."/>
            <person name="Zwiers L.-H."/>
            <person name="Turgeon B."/>
            <person name="Goodwin S."/>
            <person name="Spatafora J."/>
            <person name="Crous P."/>
            <person name="Grigoriev I."/>
        </authorList>
    </citation>
    <scope>NUCLEOTIDE SEQUENCE</scope>
    <source>
        <strain evidence="7">CBS 110217</strain>
    </source>
</reference>
<evidence type="ECO:0000313" key="8">
    <source>
        <dbReference type="Proteomes" id="UP000799777"/>
    </source>
</evidence>
<dbReference type="InterPro" id="IPR004045">
    <property type="entry name" value="Glutathione_S-Trfase_N"/>
</dbReference>
<comment type="catalytic activity">
    <reaction evidence="4">
        <text>RX + glutathione = an S-substituted glutathione + a halide anion + H(+)</text>
        <dbReference type="Rhea" id="RHEA:16437"/>
        <dbReference type="ChEBI" id="CHEBI:15378"/>
        <dbReference type="ChEBI" id="CHEBI:16042"/>
        <dbReference type="ChEBI" id="CHEBI:17792"/>
        <dbReference type="ChEBI" id="CHEBI:57925"/>
        <dbReference type="ChEBI" id="CHEBI:90779"/>
        <dbReference type="EC" id="2.5.1.18"/>
    </reaction>
</comment>
<dbReference type="InterPro" id="IPR040079">
    <property type="entry name" value="Glutathione_S-Trfase"/>
</dbReference>
<proteinExistence type="inferred from homology"/>
<dbReference type="PANTHER" id="PTHR44051:SF9">
    <property type="entry name" value="GLUTATHIONE S-TRANSFERASE 1"/>
    <property type="match status" value="1"/>
</dbReference>
<dbReference type="AlphaFoldDB" id="A0A9P4HIU2"/>
<keyword evidence="3" id="KW-0808">Transferase</keyword>
<comment type="caution">
    <text evidence="7">The sequence shown here is derived from an EMBL/GenBank/DDBJ whole genome shotgun (WGS) entry which is preliminary data.</text>
</comment>
<gene>
    <name evidence="7" type="ORF">EK21DRAFT_57252</name>
</gene>
<evidence type="ECO:0000256" key="1">
    <source>
        <dbReference type="ARBA" id="ARBA00007409"/>
    </source>
</evidence>
<dbReference type="SUPFAM" id="SSF47616">
    <property type="entry name" value="GST C-terminal domain-like"/>
    <property type="match status" value="1"/>
</dbReference>
<dbReference type="PROSITE" id="PS50404">
    <property type="entry name" value="GST_NTER"/>
    <property type="match status" value="1"/>
</dbReference>
<evidence type="ECO:0000256" key="2">
    <source>
        <dbReference type="ARBA" id="ARBA00012452"/>
    </source>
</evidence>
<dbReference type="InterPro" id="IPR036249">
    <property type="entry name" value="Thioredoxin-like_sf"/>
</dbReference>
<name>A0A9P4HIU2_9PLEO</name>
<accession>A0A9P4HIU2</accession>
<dbReference type="SFLD" id="SFLDG00358">
    <property type="entry name" value="Main_(cytGST)"/>
    <property type="match status" value="1"/>
</dbReference>
<dbReference type="OrthoDB" id="2098326at2759"/>
<comment type="similarity">
    <text evidence="1">Belongs to the GST superfamily.</text>
</comment>
<evidence type="ECO:0000256" key="3">
    <source>
        <dbReference type="ARBA" id="ARBA00022679"/>
    </source>
</evidence>